<reference evidence="2 3" key="1">
    <citation type="submission" date="2024-09" db="EMBL/GenBank/DDBJ databases">
        <title>Chromosome-scale assembly of Riccia sorocarpa.</title>
        <authorList>
            <person name="Paukszto L."/>
        </authorList>
    </citation>
    <scope>NUCLEOTIDE SEQUENCE [LARGE SCALE GENOMIC DNA]</scope>
    <source>
        <strain evidence="2">LP-2024</strain>
        <tissue evidence="2">Aerial parts of the thallus</tissue>
    </source>
</reference>
<feature type="region of interest" description="Disordered" evidence="1">
    <location>
        <begin position="1"/>
        <end position="131"/>
    </location>
</feature>
<accession>A0ABD3HVL6</accession>
<evidence type="ECO:0000313" key="2">
    <source>
        <dbReference type="EMBL" id="KAL3694966.1"/>
    </source>
</evidence>
<name>A0ABD3HVL6_9MARC</name>
<comment type="caution">
    <text evidence="2">The sequence shown here is derived from an EMBL/GenBank/DDBJ whole genome shotgun (WGS) entry which is preliminary data.</text>
</comment>
<keyword evidence="3" id="KW-1185">Reference proteome</keyword>
<gene>
    <name evidence="2" type="ORF">R1sor_008617</name>
</gene>
<feature type="compositionally biased region" description="Acidic residues" evidence="1">
    <location>
        <begin position="95"/>
        <end position="107"/>
    </location>
</feature>
<dbReference type="EMBL" id="JBJQOH010000003">
    <property type="protein sequence ID" value="KAL3694966.1"/>
    <property type="molecule type" value="Genomic_DNA"/>
</dbReference>
<dbReference type="AlphaFoldDB" id="A0ABD3HVL6"/>
<dbReference type="Proteomes" id="UP001633002">
    <property type="component" value="Unassembled WGS sequence"/>
</dbReference>
<organism evidence="2 3">
    <name type="scientific">Riccia sorocarpa</name>
    <dbReference type="NCBI Taxonomy" id="122646"/>
    <lineage>
        <taxon>Eukaryota</taxon>
        <taxon>Viridiplantae</taxon>
        <taxon>Streptophyta</taxon>
        <taxon>Embryophyta</taxon>
        <taxon>Marchantiophyta</taxon>
        <taxon>Marchantiopsida</taxon>
        <taxon>Marchantiidae</taxon>
        <taxon>Marchantiales</taxon>
        <taxon>Ricciaceae</taxon>
        <taxon>Riccia</taxon>
    </lineage>
</organism>
<evidence type="ECO:0000313" key="3">
    <source>
        <dbReference type="Proteomes" id="UP001633002"/>
    </source>
</evidence>
<feature type="compositionally biased region" description="Polar residues" evidence="1">
    <location>
        <begin position="50"/>
        <end position="59"/>
    </location>
</feature>
<feature type="compositionally biased region" description="Basic and acidic residues" evidence="1">
    <location>
        <begin position="81"/>
        <end position="94"/>
    </location>
</feature>
<feature type="compositionally biased region" description="Basic and acidic residues" evidence="1">
    <location>
        <begin position="1"/>
        <end position="19"/>
    </location>
</feature>
<protein>
    <submittedName>
        <fullName evidence="2">Uncharacterized protein</fullName>
    </submittedName>
</protein>
<proteinExistence type="predicted"/>
<sequence length="131" mass="14763">MIADARNGDIKPNLLHDDDMPQLAADNSDDNDDSPYNEHLPSRAHRAADPNNTSKQSLRLSRPDRYFSSTHRTELMIADARNGDIKPNLLHDDDMPQLEADDSDDNDYSPYNEHLPSRAHRAADPNSTSKQ</sequence>
<evidence type="ECO:0000256" key="1">
    <source>
        <dbReference type="SAM" id="MobiDB-lite"/>
    </source>
</evidence>